<gene>
    <name evidence="2" type="ORF">CDAR_185291</name>
</gene>
<keyword evidence="3" id="KW-1185">Reference proteome</keyword>
<comment type="caution">
    <text evidence="2">The sequence shown here is derived from an EMBL/GenBank/DDBJ whole genome shotgun (WGS) entry which is preliminary data.</text>
</comment>
<dbReference type="AlphaFoldDB" id="A0AAV4SNM3"/>
<feature type="region of interest" description="Disordered" evidence="1">
    <location>
        <begin position="1"/>
        <end position="78"/>
    </location>
</feature>
<dbReference type="Proteomes" id="UP001054837">
    <property type="component" value="Unassembled WGS sequence"/>
</dbReference>
<reference evidence="2 3" key="1">
    <citation type="submission" date="2021-06" db="EMBL/GenBank/DDBJ databases">
        <title>Caerostris darwini draft genome.</title>
        <authorList>
            <person name="Kono N."/>
            <person name="Arakawa K."/>
        </authorList>
    </citation>
    <scope>NUCLEOTIDE SEQUENCE [LARGE SCALE GENOMIC DNA]</scope>
</reference>
<evidence type="ECO:0000313" key="2">
    <source>
        <dbReference type="EMBL" id="GIY35700.1"/>
    </source>
</evidence>
<sequence>MFSERAIKCPHSGFCSNGAPQGRNSGRKRRGGVEQPPHPHPHQLIPLLQKHRRRSDAPISLPPLHRGELIPPASPPSPAPSFSILSLGHHLMQRRNAAFAGLPSLLEIVVAKLNCRQVLEMFKYF</sequence>
<protein>
    <submittedName>
        <fullName evidence="2">Uncharacterized protein</fullName>
    </submittedName>
</protein>
<organism evidence="2 3">
    <name type="scientific">Caerostris darwini</name>
    <dbReference type="NCBI Taxonomy" id="1538125"/>
    <lineage>
        <taxon>Eukaryota</taxon>
        <taxon>Metazoa</taxon>
        <taxon>Ecdysozoa</taxon>
        <taxon>Arthropoda</taxon>
        <taxon>Chelicerata</taxon>
        <taxon>Arachnida</taxon>
        <taxon>Araneae</taxon>
        <taxon>Araneomorphae</taxon>
        <taxon>Entelegynae</taxon>
        <taxon>Araneoidea</taxon>
        <taxon>Araneidae</taxon>
        <taxon>Caerostris</taxon>
    </lineage>
</organism>
<accession>A0AAV4SNM3</accession>
<feature type="compositionally biased region" description="Polar residues" evidence="1">
    <location>
        <begin position="14"/>
        <end position="24"/>
    </location>
</feature>
<name>A0AAV4SNM3_9ARAC</name>
<dbReference type="EMBL" id="BPLQ01008196">
    <property type="protein sequence ID" value="GIY35700.1"/>
    <property type="molecule type" value="Genomic_DNA"/>
</dbReference>
<proteinExistence type="predicted"/>
<evidence type="ECO:0000313" key="3">
    <source>
        <dbReference type="Proteomes" id="UP001054837"/>
    </source>
</evidence>
<evidence type="ECO:0000256" key="1">
    <source>
        <dbReference type="SAM" id="MobiDB-lite"/>
    </source>
</evidence>